<feature type="region of interest" description="Disordered" evidence="3">
    <location>
        <begin position="1"/>
        <end position="23"/>
    </location>
</feature>
<dbReference type="GO" id="GO:0030626">
    <property type="term" value="F:U12 snRNA binding"/>
    <property type="evidence" value="ECO:0007669"/>
    <property type="project" value="TreeGrafter"/>
</dbReference>
<dbReference type="EMBL" id="JAAGNN010000018">
    <property type="protein sequence ID" value="KAF4077633.1"/>
    <property type="molecule type" value="Genomic_DNA"/>
</dbReference>
<evidence type="ECO:0000259" key="4">
    <source>
        <dbReference type="PROSITE" id="PS50102"/>
    </source>
</evidence>
<dbReference type="InterPro" id="IPR000504">
    <property type="entry name" value="RRM_dom"/>
</dbReference>
<dbReference type="InterPro" id="IPR035979">
    <property type="entry name" value="RBD_domain_sf"/>
</dbReference>
<organism evidence="5 6">
    <name type="scientific">Ameiurus melas</name>
    <name type="common">Black bullhead</name>
    <name type="synonym">Silurus melas</name>
    <dbReference type="NCBI Taxonomy" id="219545"/>
    <lineage>
        <taxon>Eukaryota</taxon>
        <taxon>Metazoa</taxon>
        <taxon>Chordata</taxon>
        <taxon>Craniata</taxon>
        <taxon>Vertebrata</taxon>
        <taxon>Euteleostomi</taxon>
        <taxon>Actinopterygii</taxon>
        <taxon>Neopterygii</taxon>
        <taxon>Teleostei</taxon>
        <taxon>Ostariophysi</taxon>
        <taxon>Siluriformes</taxon>
        <taxon>Ictaluridae</taxon>
        <taxon>Ameiurus</taxon>
    </lineage>
</organism>
<feature type="domain" description="RRM" evidence="4">
    <location>
        <begin position="334"/>
        <end position="412"/>
    </location>
</feature>
<proteinExistence type="predicted"/>
<sequence length="441" mass="49481">MKRVTRRVCDDGPVPEEQETEGQRQLHNLLLQQLDTDVDIDRCVAKKKCFAPAAVYKPFGEQAAGVRSLAQFQALQDGEKELADLRELGLTDSEIELWRNRDVRGSGGGKDRGVSVAPEARDERLQVIWDKMAARAELLSRPQRFSGSRALTRREMEIEKALFDGSDRSSFLTALYHQERDSQNGQQEANFSNPMDSLYREFLKDQPRDSESVTHSSQTDSDHSQTPHPDPDSDRSRALDDCNSQSSKSNESTPTVGATQSPRQESSSSSVPQKLTVNQPIGRVTAHQGRSSPVTVSGRVEEISDEEIRNNRETEDGIRGISRFQDYQRGEPSNVLCVKNMSPRASLAQLVALFSRFQKDDTNPIVYRLLTGRLKGQAFITLSDKETAQAALDTINGYRLQDKPLVIEFARERRHTQTEDNSSEIHSTTTVQKDVKNCSVK</sequence>
<dbReference type="Gene3D" id="3.30.70.330">
    <property type="match status" value="1"/>
</dbReference>
<gene>
    <name evidence="5" type="ORF">AMELA_G00210300</name>
</gene>
<dbReference type="SUPFAM" id="SSF54928">
    <property type="entry name" value="RNA-binding domain, RBD"/>
    <property type="match status" value="1"/>
</dbReference>
<evidence type="ECO:0000256" key="2">
    <source>
        <dbReference type="PROSITE-ProRule" id="PRU00176"/>
    </source>
</evidence>
<dbReference type="OrthoDB" id="277802at2759"/>
<dbReference type="PANTHER" id="PTHR16105">
    <property type="entry name" value="RNA-BINDING REGION-CONTAINING PROTEIN 3"/>
    <property type="match status" value="1"/>
</dbReference>
<feature type="region of interest" description="Disordered" evidence="3">
    <location>
        <begin position="205"/>
        <end position="302"/>
    </location>
</feature>
<dbReference type="AlphaFoldDB" id="A0A7J6A4I2"/>
<reference evidence="5 6" key="1">
    <citation type="submission" date="2020-02" db="EMBL/GenBank/DDBJ databases">
        <title>A chromosome-scale genome assembly of the black bullhead catfish (Ameiurus melas).</title>
        <authorList>
            <person name="Wen M."/>
            <person name="Zham M."/>
            <person name="Cabau C."/>
            <person name="Klopp C."/>
            <person name="Donnadieu C."/>
            <person name="Roques C."/>
            <person name="Bouchez O."/>
            <person name="Lampietro C."/>
            <person name="Jouanno E."/>
            <person name="Herpin A."/>
            <person name="Louis A."/>
            <person name="Berthelot C."/>
            <person name="Parey E."/>
            <person name="Roest-Crollius H."/>
            <person name="Braasch I."/>
            <person name="Postlethwait J."/>
            <person name="Robinson-Rechavi M."/>
            <person name="Echchiki A."/>
            <person name="Begum T."/>
            <person name="Montfort J."/>
            <person name="Schartl M."/>
            <person name="Bobe J."/>
            <person name="Guiguen Y."/>
        </authorList>
    </citation>
    <scope>NUCLEOTIDE SEQUENCE [LARGE SCALE GENOMIC DNA]</scope>
    <source>
        <strain evidence="5">M_S1</strain>
        <tissue evidence="5">Blood</tissue>
    </source>
</reference>
<dbReference type="InterPro" id="IPR012677">
    <property type="entry name" value="Nucleotide-bd_a/b_plait_sf"/>
</dbReference>
<dbReference type="InterPro" id="IPR045164">
    <property type="entry name" value="RBM41/RNPC3"/>
</dbReference>
<dbReference type="PANTHER" id="PTHR16105:SF2">
    <property type="entry name" value="RNA-BINDING PROTEIN 41"/>
    <property type="match status" value="1"/>
</dbReference>
<feature type="compositionally biased region" description="Polar residues" evidence="3">
    <location>
        <begin position="242"/>
        <end position="279"/>
    </location>
</feature>
<keyword evidence="1 2" id="KW-0694">RNA-binding</keyword>
<feature type="region of interest" description="Disordered" evidence="3">
    <location>
        <begin position="414"/>
        <end position="441"/>
    </location>
</feature>
<dbReference type="SMART" id="SM00360">
    <property type="entry name" value="RRM"/>
    <property type="match status" value="1"/>
</dbReference>
<comment type="caution">
    <text evidence="5">The sequence shown here is derived from an EMBL/GenBank/DDBJ whole genome shotgun (WGS) entry which is preliminary data.</text>
</comment>
<evidence type="ECO:0000313" key="5">
    <source>
        <dbReference type="EMBL" id="KAF4077633.1"/>
    </source>
</evidence>
<evidence type="ECO:0000256" key="1">
    <source>
        <dbReference type="ARBA" id="ARBA00022884"/>
    </source>
</evidence>
<dbReference type="Pfam" id="PF00076">
    <property type="entry name" value="RRM_1"/>
    <property type="match status" value="1"/>
</dbReference>
<dbReference type="Proteomes" id="UP000593565">
    <property type="component" value="Unassembled WGS sequence"/>
</dbReference>
<dbReference type="GO" id="GO:0097157">
    <property type="term" value="F:pre-mRNA intronic binding"/>
    <property type="evidence" value="ECO:0007669"/>
    <property type="project" value="TreeGrafter"/>
</dbReference>
<dbReference type="GO" id="GO:0000398">
    <property type="term" value="P:mRNA splicing, via spliceosome"/>
    <property type="evidence" value="ECO:0007669"/>
    <property type="project" value="TreeGrafter"/>
</dbReference>
<dbReference type="PROSITE" id="PS50102">
    <property type="entry name" value="RRM"/>
    <property type="match status" value="1"/>
</dbReference>
<accession>A0A7J6A4I2</accession>
<name>A0A7J6A4I2_AMEME</name>
<evidence type="ECO:0000313" key="6">
    <source>
        <dbReference type="Proteomes" id="UP000593565"/>
    </source>
</evidence>
<keyword evidence="6" id="KW-1185">Reference proteome</keyword>
<evidence type="ECO:0000256" key="3">
    <source>
        <dbReference type="SAM" id="MobiDB-lite"/>
    </source>
</evidence>
<protein>
    <recommendedName>
        <fullName evidence="4">RRM domain-containing protein</fullName>
    </recommendedName>
</protein>
<dbReference type="GO" id="GO:0005689">
    <property type="term" value="C:U12-type spliceosomal complex"/>
    <property type="evidence" value="ECO:0007669"/>
    <property type="project" value="TreeGrafter"/>
</dbReference>
<feature type="compositionally biased region" description="Basic and acidic residues" evidence="3">
    <location>
        <begin position="220"/>
        <end position="240"/>
    </location>
</feature>